<comment type="subcellular location">
    <subcellularLocation>
        <location evidence="2">Cell membrane</location>
    </subcellularLocation>
</comment>
<dbReference type="PANTHER" id="PTHR45339">
    <property type="entry name" value="HYBRID SIGNAL TRANSDUCTION HISTIDINE KINASE J"/>
    <property type="match status" value="1"/>
</dbReference>
<dbReference type="FunFam" id="1.10.287.130:FF:000004">
    <property type="entry name" value="Ethylene receptor 1"/>
    <property type="match status" value="1"/>
</dbReference>
<keyword evidence="5 14" id="KW-0597">Phosphoprotein</keyword>
<evidence type="ECO:0000256" key="5">
    <source>
        <dbReference type="ARBA" id="ARBA00022553"/>
    </source>
</evidence>
<dbReference type="SMART" id="SM00448">
    <property type="entry name" value="REC"/>
    <property type="match status" value="1"/>
</dbReference>
<feature type="domain" description="Response regulatory" evidence="17">
    <location>
        <begin position="336"/>
        <end position="451"/>
    </location>
</feature>
<dbReference type="InterPro" id="IPR001789">
    <property type="entry name" value="Sig_transdc_resp-reg_receiver"/>
</dbReference>
<evidence type="ECO:0000256" key="13">
    <source>
        <dbReference type="ARBA" id="ARBA00023136"/>
    </source>
</evidence>
<evidence type="ECO:0000256" key="9">
    <source>
        <dbReference type="ARBA" id="ARBA00022777"/>
    </source>
</evidence>
<dbReference type="Pfam" id="PF00512">
    <property type="entry name" value="HisKA"/>
    <property type="match status" value="1"/>
</dbReference>
<evidence type="ECO:0000256" key="2">
    <source>
        <dbReference type="ARBA" id="ARBA00004236"/>
    </source>
</evidence>
<proteinExistence type="predicted"/>
<evidence type="ECO:0000256" key="11">
    <source>
        <dbReference type="ARBA" id="ARBA00022989"/>
    </source>
</evidence>
<dbReference type="CDD" id="cd17546">
    <property type="entry name" value="REC_hyHK_CKI1_RcsC-like"/>
    <property type="match status" value="1"/>
</dbReference>
<dbReference type="InterPro" id="IPR003594">
    <property type="entry name" value="HATPase_dom"/>
</dbReference>
<feature type="domain" description="Histidine kinase" evidence="16">
    <location>
        <begin position="92"/>
        <end position="310"/>
    </location>
</feature>
<dbReference type="Pfam" id="PF02518">
    <property type="entry name" value="HATPase_c"/>
    <property type="match status" value="1"/>
</dbReference>
<dbReference type="Gene3D" id="3.30.565.10">
    <property type="entry name" value="Histidine kinase-like ATPase, C-terminal domain"/>
    <property type="match status" value="1"/>
</dbReference>
<evidence type="ECO:0000256" key="4">
    <source>
        <dbReference type="ARBA" id="ARBA00022475"/>
    </source>
</evidence>
<evidence type="ECO:0000256" key="10">
    <source>
        <dbReference type="ARBA" id="ARBA00022840"/>
    </source>
</evidence>
<dbReference type="PRINTS" id="PR00344">
    <property type="entry name" value="BCTRLSENSOR"/>
</dbReference>
<dbReference type="Proteomes" id="UP000198412">
    <property type="component" value="Unassembled WGS sequence"/>
</dbReference>
<dbReference type="PROSITE" id="PS50110">
    <property type="entry name" value="RESPONSE_REGULATORY"/>
    <property type="match status" value="1"/>
</dbReference>
<dbReference type="CDD" id="cd00082">
    <property type="entry name" value="HisKA"/>
    <property type="match status" value="1"/>
</dbReference>
<dbReference type="CDD" id="cd16922">
    <property type="entry name" value="HATPase_EvgS-ArcB-TorS-like"/>
    <property type="match status" value="1"/>
</dbReference>
<keyword evidence="7" id="KW-0812">Transmembrane</keyword>
<dbReference type="EC" id="2.7.13.3" evidence="3"/>
<dbReference type="GO" id="GO:0000155">
    <property type="term" value="F:phosphorelay sensor kinase activity"/>
    <property type="evidence" value="ECO:0007669"/>
    <property type="project" value="InterPro"/>
</dbReference>
<keyword evidence="20" id="KW-1185">Reference proteome</keyword>
<dbReference type="FunFam" id="3.30.565.10:FF:000023">
    <property type="entry name" value="PAS domain-containing sensor histidine kinase"/>
    <property type="match status" value="1"/>
</dbReference>
<evidence type="ECO:0000256" key="6">
    <source>
        <dbReference type="ARBA" id="ARBA00022679"/>
    </source>
</evidence>
<keyword evidence="10" id="KW-0067">ATP-binding</keyword>
<gene>
    <name evidence="19" type="ORF">SAMN04488111_1576</name>
</gene>
<dbReference type="AlphaFoldDB" id="A0A238X4G7"/>
<dbReference type="InterPro" id="IPR004358">
    <property type="entry name" value="Sig_transdc_His_kin-like_C"/>
</dbReference>
<evidence type="ECO:0000259" key="17">
    <source>
        <dbReference type="PROSITE" id="PS50110"/>
    </source>
</evidence>
<dbReference type="Pfam" id="PF00072">
    <property type="entry name" value="Response_reg"/>
    <property type="match status" value="1"/>
</dbReference>
<dbReference type="SMART" id="SM00388">
    <property type="entry name" value="HisKA"/>
    <property type="match status" value="1"/>
</dbReference>
<dbReference type="PANTHER" id="PTHR45339:SF1">
    <property type="entry name" value="HYBRID SIGNAL TRANSDUCTION HISTIDINE KINASE J"/>
    <property type="match status" value="1"/>
</dbReference>
<dbReference type="InterPro" id="IPR003661">
    <property type="entry name" value="HisK_dim/P_dom"/>
</dbReference>
<dbReference type="InterPro" id="IPR036890">
    <property type="entry name" value="HATPase_C_sf"/>
</dbReference>
<comment type="catalytic activity">
    <reaction evidence="1">
        <text>ATP + protein L-histidine = ADP + protein N-phospho-L-histidine.</text>
        <dbReference type="EC" id="2.7.13.3"/>
    </reaction>
</comment>
<keyword evidence="4" id="KW-1003">Cell membrane</keyword>
<dbReference type="SUPFAM" id="SSF55874">
    <property type="entry name" value="ATPase domain of HSP90 chaperone/DNA topoisomerase II/histidine kinase"/>
    <property type="match status" value="1"/>
</dbReference>
<feature type="domain" description="HAMP" evidence="18">
    <location>
        <begin position="9"/>
        <end position="57"/>
    </location>
</feature>
<dbReference type="Gene3D" id="3.40.50.2300">
    <property type="match status" value="1"/>
</dbReference>
<evidence type="ECO:0000256" key="8">
    <source>
        <dbReference type="ARBA" id="ARBA00022741"/>
    </source>
</evidence>
<dbReference type="Gene3D" id="1.10.287.130">
    <property type="match status" value="1"/>
</dbReference>
<evidence type="ECO:0000256" key="12">
    <source>
        <dbReference type="ARBA" id="ARBA00023012"/>
    </source>
</evidence>
<keyword evidence="8" id="KW-0547">Nucleotide-binding</keyword>
<keyword evidence="6" id="KW-0808">Transferase</keyword>
<dbReference type="PROSITE" id="PS50109">
    <property type="entry name" value="HIS_KIN"/>
    <property type="match status" value="1"/>
</dbReference>
<dbReference type="InterPro" id="IPR005467">
    <property type="entry name" value="His_kinase_dom"/>
</dbReference>
<feature type="coiled-coil region" evidence="15">
    <location>
        <begin position="58"/>
        <end position="85"/>
    </location>
</feature>
<keyword evidence="15" id="KW-0175">Coiled coil</keyword>
<dbReference type="InterPro" id="IPR011006">
    <property type="entry name" value="CheY-like_superfamily"/>
</dbReference>
<protein>
    <recommendedName>
        <fullName evidence="3">histidine kinase</fullName>
        <ecNumber evidence="3">2.7.13.3</ecNumber>
    </recommendedName>
</protein>
<dbReference type="OrthoDB" id="9811889at2"/>
<evidence type="ECO:0000256" key="7">
    <source>
        <dbReference type="ARBA" id="ARBA00022692"/>
    </source>
</evidence>
<evidence type="ECO:0000256" key="1">
    <source>
        <dbReference type="ARBA" id="ARBA00000085"/>
    </source>
</evidence>
<dbReference type="GO" id="GO:0005886">
    <property type="term" value="C:plasma membrane"/>
    <property type="evidence" value="ECO:0007669"/>
    <property type="project" value="UniProtKB-SubCell"/>
</dbReference>
<dbReference type="GO" id="GO:0005524">
    <property type="term" value="F:ATP binding"/>
    <property type="evidence" value="ECO:0007669"/>
    <property type="project" value="UniProtKB-KW"/>
</dbReference>
<evidence type="ECO:0000256" key="15">
    <source>
        <dbReference type="SAM" id="Coils"/>
    </source>
</evidence>
<feature type="modified residue" description="4-aspartylphosphate" evidence="14">
    <location>
        <position position="386"/>
    </location>
</feature>
<dbReference type="SUPFAM" id="SSF47384">
    <property type="entry name" value="Homodimeric domain of signal transducing histidine kinase"/>
    <property type="match status" value="1"/>
</dbReference>
<evidence type="ECO:0000313" key="19">
    <source>
        <dbReference type="EMBL" id="SNR53915.1"/>
    </source>
</evidence>
<dbReference type="SUPFAM" id="SSF52172">
    <property type="entry name" value="CheY-like"/>
    <property type="match status" value="1"/>
</dbReference>
<organism evidence="19 20">
    <name type="scientific">Lutibacter flavus</name>
    <dbReference type="NCBI Taxonomy" id="691689"/>
    <lineage>
        <taxon>Bacteria</taxon>
        <taxon>Pseudomonadati</taxon>
        <taxon>Bacteroidota</taxon>
        <taxon>Flavobacteriia</taxon>
        <taxon>Flavobacteriales</taxon>
        <taxon>Flavobacteriaceae</taxon>
        <taxon>Lutibacter</taxon>
    </lineage>
</organism>
<keyword evidence="11" id="KW-1133">Transmembrane helix</keyword>
<name>A0A238X4G7_9FLAO</name>
<evidence type="ECO:0000256" key="14">
    <source>
        <dbReference type="PROSITE-ProRule" id="PRU00169"/>
    </source>
</evidence>
<dbReference type="InterPro" id="IPR003660">
    <property type="entry name" value="HAMP_dom"/>
</dbReference>
<evidence type="ECO:0000256" key="3">
    <source>
        <dbReference type="ARBA" id="ARBA00012438"/>
    </source>
</evidence>
<dbReference type="InterPro" id="IPR036097">
    <property type="entry name" value="HisK_dim/P_sf"/>
</dbReference>
<dbReference type="PROSITE" id="PS50885">
    <property type="entry name" value="HAMP"/>
    <property type="match status" value="1"/>
</dbReference>
<evidence type="ECO:0000259" key="16">
    <source>
        <dbReference type="PROSITE" id="PS50109"/>
    </source>
</evidence>
<accession>A0A238X4G7</accession>
<evidence type="ECO:0000259" key="18">
    <source>
        <dbReference type="PROSITE" id="PS50885"/>
    </source>
</evidence>
<keyword evidence="13" id="KW-0472">Membrane</keyword>
<keyword evidence="12" id="KW-0902">Two-component regulatory system</keyword>
<dbReference type="RefSeq" id="WP_089377884.1">
    <property type="nucleotide sequence ID" value="NZ_FZNX01000002.1"/>
</dbReference>
<sequence>MNSTENKDRINEFIEVIMQVARGDYSAQIKVSEKNNHLDALAMGINMMVDDIKKNHEVELENDRITELNAQLQITKDKAEESDRLKSAFLANMSHEIRTPMNGILGFTDLLKTPNLTPENQTKYIDIIQKSGNRLLNIINDLIDVSKVESGQVEASISKSNINNRLEYIYNFFKPEVEAKKMQLLVNYGLSKNESIIKTDREKFYAIITNLVKNAIKYSNSGTIEFGYEKKGEFLEFYVKDTGIGIAEKHHTSIFDRFIQTDTSLSSGYEGAGLGLAISKAYVEMLGGSIWVKSEQGKGSEFYFTIPYNYVKEEKITINNLEIEAPETDDELLNLKTLIVEDDEVSEFLITNAITTFSKEILTAENGLLAIDKCRKNPDINLILMDMRMPFMDGYEATREIRKFNKDVIIIAQTAFGMSGDREKTLAAGCNDYIAKPVNSVQLKNIVKNQLKKKNIINSQNKTITKIILKNSVII</sequence>
<dbReference type="EMBL" id="FZNX01000002">
    <property type="protein sequence ID" value="SNR53915.1"/>
    <property type="molecule type" value="Genomic_DNA"/>
</dbReference>
<evidence type="ECO:0000313" key="20">
    <source>
        <dbReference type="Proteomes" id="UP000198412"/>
    </source>
</evidence>
<reference evidence="20" key="1">
    <citation type="submission" date="2017-06" db="EMBL/GenBank/DDBJ databases">
        <authorList>
            <person name="Varghese N."/>
            <person name="Submissions S."/>
        </authorList>
    </citation>
    <scope>NUCLEOTIDE SEQUENCE [LARGE SCALE GENOMIC DNA]</scope>
    <source>
        <strain evidence="20">DSM 27993</strain>
    </source>
</reference>
<dbReference type="SMART" id="SM00387">
    <property type="entry name" value="HATPase_c"/>
    <property type="match status" value="1"/>
</dbReference>
<keyword evidence="9 19" id="KW-0418">Kinase</keyword>